<dbReference type="AlphaFoldDB" id="A0AA40E5Q3"/>
<keyword evidence="4" id="KW-0479">Metal-binding</keyword>
<comment type="subcellular location">
    <subcellularLocation>
        <location evidence="2">Secreted</location>
    </subcellularLocation>
</comment>
<dbReference type="GO" id="GO:0030248">
    <property type="term" value="F:cellulose binding"/>
    <property type="evidence" value="ECO:0007669"/>
    <property type="project" value="InterPro"/>
</dbReference>
<comment type="similarity">
    <text evidence="13">Belongs to the polysaccharide monooxygenase AA9 family.</text>
</comment>
<evidence type="ECO:0000256" key="6">
    <source>
        <dbReference type="ARBA" id="ARBA00023001"/>
    </source>
</evidence>
<keyword evidence="7" id="KW-0560">Oxidoreductase</keyword>
<keyword evidence="8" id="KW-0186">Copper</keyword>
<dbReference type="PANTHER" id="PTHR33353:SF9">
    <property type="entry name" value="ENDOGLUCANASE II"/>
    <property type="match status" value="1"/>
</dbReference>
<keyword evidence="12" id="KW-0624">Polysaccharide degradation</keyword>
<keyword evidence="3" id="KW-0964">Secreted</keyword>
<keyword evidence="18" id="KW-1185">Reference proteome</keyword>
<dbReference type="Pfam" id="PF00734">
    <property type="entry name" value="CBM_1"/>
    <property type="match status" value="1"/>
</dbReference>
<dbReference type="InterPro" id="IPR049892">
    <property type="entry name" value="AA9"/>
</dbReference>
<evidence type="ECO:0000256" key="11">
    <source>
        <dbReference type="ARBA" id="ARBA00023277"/>
    </source>
</evidence>
<evidence type="ECO:0000256" key="14">
    <source>
        <dbReference type="ARBA" id="ARBA00045077"/>
    </source>
</evidence>
<dbReference type="GO" id="GO:0005576">
    <property type="term" value="C:extracellular region"/>
    <property type="evidence" value="ECO:0007669"/>
    <property type="project" value="UniProtKB-SubCell"/>
</dbReference>
<dbReference type="SUPFAM" id="SSF57180">
    <property type="entry name" value="Cellulose-binding domain"/>
    <property type="match status" value="1"/>
</dbReference>
<dbReference type="GO" id="GO:0016787">
    <property type="term" value="F:hydrolase activity"/>
    <property type="evidence" value="ECO:0007669"/>
    <property type="project" value="UniProtKB-KW"/>
</dbReference>
<gene>
    <name evidence="17" type="ORF">B0H67DRAFT_480475</name>
</gene>
<dbReference type="InterPro" id="IPR005103">
    <property type="entry name" value="AA9_LPMO"/>
</dbReference>
<dbReference type="Pfam" id="PF03443">
    <property type="entry name" value="AA9"/>
    <property type="match status" value="1"/>
</dbReference>
<dbReference type="Gene3D" id="2.70.50.70">
    <property type="match status" value="1"/>
</dbReference>
<dbReference type="PROSITE" id="PS51164">
    <property type="entry name" value="CBM1_2"/>
    <property type="match status" value="1"/>
</dbReference>
<comment type="cofactor">
    <cofactor evidence="1">
        <name>Cu(2+)</name>
        <dbReference type="ChEBI" id="CHEBI:29036"/>
    </cofactor>
</comment>
<dbReference type="EC" id="1.14.99.56" evidence="15"/>
<keyword evidence="17" id="KW-0378">Hydrolase</keyword>
<accession>A0AA40E5Q3</accession>
<feature type="domain" description="CBM1" evidence="16">
    <location>
        <begin position="314"/>
        <end position="351"/>
    </location>
</feature>
<keyword evidence="6" id="KW-0136">Cellulose degradation</keyword>
<dbReference type="PANTHER" id="PTHR33353">
    <property type="entry name" value="PUTATIVE (AFU_ORTHOLOGUE AFUA_1G12560)-RELATED"/>
    <property type="match status" value="1"/>
</dbReference>
<dbReference type="InterPro" id="IPR035971">
    <property type="entry name" value="CBD_sf"/>
</dbReference>
<evidence type="ECO:0000313" key="17">
    <source>
        <dbReference type="EMBL" id="KAK0726037.1"/>
    </source>
</evidence>
<sequence>MKSTFVAAVAALAANKVAGHALFQQLWVDGHSSTCIRMPTSNSPITNVGSKDFICNAGTRGVPGKCAVPAGSTVTVEMHQQPGDRSCGSEAIGGAHWGPVQIYLTKVADASTADGTTGWFKIFSNSWTKKSGGKVGDDDNWGTRDLNACCGKMDVKIPADIQAGDYLLRAEALALHTAGQANGAQFYVSCYQIHVSGGGSAAPATVKFPGAYSSSDPGIKINIHAAVANYIAPGPAVYGGGSNKTAGSVCTGCEKTCKPGSSPATSASSGKKVTQPTAAAEAGAAAAAAPAPAEPAAAEPAAAEPEAADPLSGCAAAAYGQCGGNGFAGCTQCAEGFTCKDVAAPYYSQCVPGS</sequence>
<evidence type="ECO:0000256" key="13">
    <source>
        <dbReference type="ARBA" id="ARBA00044502"/>
    </source>
</evidence>
<keyword evidence="10" id="KW-1015">Disulfide bond</keyword>
<name>A0AA40E5Q3_9PEZI</name>
<evidence type="ECO:0000256" key="4">
    <source>
        <dbReference type="ARBA" id="ARBA00022723"/>
    </source>
</evidence>
<evidence type="ECO:0000256" key="10">
    <source>
        <dbReference type="ARBA" id="ARBA00023157"/>
    </source>
</evidence>
<evidence type="ECO:0000256" key="7">
    <source>
        <dbReference type="ARBA" id="ARBA00023002"/>
    </source>
</evidence>
<dbReference type="GO" id="GO:0004497">
    <property type="term" value="F:monooxygenase activity"/>
    <property type="evidence" value="ECO:0007669"/>
    <property type="project" value="UniProtKB-KW"/>
</dbReference>
<evidence type="ECO:0000256" key="8">
    <source>
        <dbReference type="ARBA" id="ARBA00023008"/>
    </source>
</evidence>
<evidence type="ECO:0000256" key="3">
    <source>
        <dbReference type="ARBA" id="ARBA00022525"/>
    </source>
</evidence>
<keyword evidence="9" id="KW-0503">Monooxygenase</keyword>
<evidence type="ECO:0000259" key="16">
    <source>
        <dbReference type="PROSITE" id="PS51164"/>
    </source>
</evidence>
<reference evidence="17" key="1">
    <citation type="submission" date="2023-06" db="EMBL/GenBank/DDBJ databases">
        <title>Genome-scale phylogeny and comparative genomics of the fungal order Sordariales.</title>
        <authorList>
            <consortium name="Lawrence Berkeley National Laboratory"/>
            <person name="Hensen N."/>
            <person name="Bonometti L."/>
            <person name="Westerberg I."/>
            <person name="Brannstrom I.O."/>
            <person name="Guillou S."/>
            <person name="Cros-Aarteil S."/>
            <person name="Calhoun S."/>
            <person name="Haridas S."/>
            <person name="Kuo A."/>
            <person name="Mondo S."/>
            <person name="Pangilinan J."/>
            <person name="Riley R."/>
            <person name="Labutti K."/>
            <person name="Andreopoulos B."/>
            <person name="Lipzen A."/>
            <person name="Chen C."/>
            <person name="Yanf M."/>
            <person name="Daum C."/>
            <person name="Ng V."/>
            <person name="Clum A."/>
            <person name="Steindorff A."/>
            <person name="Ohm R."/>
            <person name="Martin F."/>
            <person name="Silar P."/>
            <person name="Natvig D."/>
            <person name="Lalanne C."/>
            <person name="Gautier V."/>
            <person name="Ament-Velasquez S.L."/>
            <person name="Kruys A."/>
            <person name="Hutchinson M.I."/>
            <person name="Powell A.J."/>
            <person name="Barry K."/>
            <person name="Miller A.N."/>
            <person name="Grigoriev I.V."/>
            <person name="Debuchy R."/>
            <person name="Gladieux P."/>
            <person name="Thoren M.H."/>
            <person name="Johannesson H."/>
        </authorList>
    </citation>
    <scope>NUCLEOTIDE SEQUENCE</scope>
    <source>
        <strain evidence="17">SMH4607-1</strain>
    </source>
</reference>
<evidence type="ECO:0000313" key="18">
    <source>
        <dbReference type="Proteomes" id="UP001172102"/>
    </source>
</evidence>
<organism evidence="17 18">
    <name type="scientific">Lasiosphaeris hirsuta</name>
    <dbReference type="NCBI Taxonomy" id="260670"/>
    <lineage>
        <taxon>Eukaryota</taxon>
        <taxon>Fungi</taxon>
        <taxon>Dikarya</taxon>
        <taxon>Ascomycota</taxon>
        <taxon>Pezizomycotina</taxon>
        <taxon>Sordariomycetes</taxon>
        <taxon>Sordariomycetidae</taxon>
        <taxon>Sordariales</taxon>
        <taxon>Lasiosphaeriaceae</taxon>
        <taxon>Lasiosphaeris</taxon>
    </lineage>
</organism>
<evidence type="ECO:0000256" key="5">
    <source>
        <dbReference type="ARBA" id="ARBA00022729"/>
    </source>
</evidence>
<keyword evidence="5" id="KW-0732">Signal</keyword>
<dbReference type="InterPro" id="IPR000254">
    <property type="entry name" value="CBD"/>
</dbReference>
<comment type="catalytic activity">
    <reaction evidence="14">
        <text>[(1-&gt;4)-beta-D-glucosyl]n+m + reduced acceptor + O2 = 4-dehydro-beta-D-glucosyl-[(1-&gt;4)-beta-D-glucosyl]n-1 + [(1-&gt;4)-beta-D-glucosyl]m + acceptor + H2O.</text>
        <dbReference type="EC" id="1.14.99.56"/>
    </reaction>
</comment>
<dbReference type="GO" id="GO:0030245">
    <property type="term" value="P:cellulose catabolic process"/>
    <property type="evidence" value="ECO:0007669"/>
    <property type="project" value="UniProtKB-KW"/>
</dbReference>
<evidence type="ECO:0000256" key="9">
    <source>
        <dbReference type="ARBA" id="ARBA00023033"/>
    </source>
</evidence>
<dbReference type="EMBL" id="JAUKUA010000002">
    <property type="protein sequence ID" value="KAK0726037.1"/>
    <property type="molecule type" value="Genomic_DNA"/>
</dbReference>
<protein>
    <recommendedName>
        <fullName evidence="15">lytic cellulose monooxygenase (C4-dehydrogenating)</fullName>
        <ecNumber evidence="15">1.14.99.56</ecNumber>
    </recommendedName>
</protein>
<evidence type="ECO:0000256" key="12">
    <source>
        <dbReference type="ARBA" id="ARBA00023326"/>
    </source>
</evidence>
<proteinExistence type="inferred from homology"/>
<keyword evidence="11" id="KW-0119">Carbohydrate metabolism</keyword>
<evidence type="ECO:0000256" key="1">
    <source>
        <dbReference type="ARBA" id="ARBA00001973"/>
    </source>
</evidence>
<dbReference type="SMART" id="SM00236">
    <property type="entry name" value="fCBD"/>
    <property type="match status" value="1"/>
</dbReference>
<dbReference type="GO" id="GO:0046872">
    <property type="term" value="F:metal ion binding"/>
    <property type="evidence" value="ECO:0007669"/>
    <property type="project" value="UniProtKB-KW"/>
</dbReference>
<evidence type="ECO:0000256" key="15">
    <source>
        <dbReference type="ARBA" id="ARBA00047174"/>
    </source>
</evidence>
<comment type="caution">
    <text evidence="17">The sequence shown here is derived from an EMBL/GenBank/DDBJ whole genome shotgun (WGS) entry which is preliminary data.</text>
</comment>
<dbReference type="CDD" id="cd21175">
    <property type="entry name" value="LPMO_AA9"/>
    <property type="match status" value="1"/>
</dbReference>
<evidence type="ECO:0000256" key="2">
    <source>
        <dbReference type="ARBA" id="ARBA00004613"/>
    </source>
</evidence>
<dbReference type="Proteomes" id="UP001172102">
    <property type="component" value="Unassembled WGS sequence"/>
</dbReference>